<evidence type="ECO:0000256" key="1">
    <source>
        <dbReference type="SAM" id="MobiDB-lite"/>
    </source>
</evidence>
<proteinExistence type="predicted"/>
<evidence type="ECO:0000313" key="3">
    <source>
        <dbReference type="WBParaSite" id="PDA_v2.g12419.t1"/>
    </source>
</evidence>
<feature type="compositionally biased region" description="Low complexity" evidence="1">
    <location>
        <begin position="70"/>
        <end position="83"/>
    </location>
</feature>
<sequence>MCIPMKDLGFAESSRSASERFEIWDGTKNDGYAIQPIDEGAKIKWIQRLVKLTTALGHYHPKADQQSVGSSNHSHNHSTSSSSRPQSWTSDGTVSSRGSGGYDDMSASTSSNTQGTDFTLVDPNGNPSSSPLRRQSSSATSTYSDVDNRYGSSHVTTIQIAQNHPSNHSDLDSIALPPNSSNYSLNAILESHPSQNELAAK</sequence>
<organism evidence="2 3">
    <name type="scientific">Panagrolaimus davidi</name>
    <dbReference type="NCBI Taxonomy" id="227884"/>
    <lineage>
        <taxon>Eukaryota</taxon>
        <taxon>Metazoa</taxon>
        <taxon>Ecdysozoa</taxon>
        <taxon>Nematoda</taxon>
        <taxon>Chromadorea</taxon>
        <taxon>Rhabditida</taxon>
        <taxon>Tylenchina</taxon>
        <taxon>Panagrolaimomorpha</taxon>
        <taxon>Panagrolaimoidea</taxon>
        <taxon>Panagrolaimidae</taxon>
        <taxon>Panagrolaimus</taxon>
    </lineage>
</organism>
<accession>A0A914P3I9</accession>
<dbReference type="Proteomes" id="UP000887578">
    <property type="component" value="Unplaced"/>
</dbReference>
<dbReference type="AlphaFoldDB" id="A0A914P3I9"/>
<dbReference type="Gene3D" id="2.30.29.30">
    <property type="entry name" value="Pleckstrin-homology domain (PH domain)/Phosphotyrosine-binding domain (PTB)"/>
    <property type="match status" value="1"/>
</dbReference>
<reference evidence="3" key="1">
    <citation type="submission" date="2022-11" db="UniProtKB">
        <authorList>
            <consortium name="WormBaseParasite"/>
        </authorList>
    </citation>
    <scope>IDENTIFICATION</scope>
</reference>
<dbReference type="InterPro" id="IPR011993">
    <property type="entry name" value="PH-like_dom_sf"/>
</dbReference>
<dbReference type="WBParaSite" id="PDA_v2.g12419.t1">
    <property type="protein sequence ID" value="PDA_v2.g12419.t1"/>
    <property type="gene ID" value="PDA_v2.g12419"/>
</dbReference>
<name>A0A914P3I9_9BILA</name>
<feature type="compositionally biased region" description="Polar residues" evidence="1">
    <location>
        <begin position="84"/>
        <end position="97"/>
    </location>
</feature>
<evidence type="ECO:0000313" key="2">
    <source>
        <dbReference type="Proteomes" id="UP000887578"/>
    </source>
</evidence>
<feature type="compositionally biased region" description="Polar residues" evidence="1">
    <location>
        <begin position="106"/>
        <end position="117"/>
    </location>
</feature>
<feature type="compositionally biased region" description="Low complexity" evidence="1">
    <location>
        <begin position="127"/>
        <end position="141"/>
    </location>
</feature>
<feature type="region of interest" description="Disordered" evidence="1">
    <location>
        <begin position="62"/>
        <end position="148"/>
    </location>
</feature>
<keyword evidence="2" id="KW-1185">Reference proteome</keyword>
<protein>
    <submittedName>
        <fullName evidence="3">Uncharacterized protein</fullName>
    </submittedName>
</protein>